<dbReference type="InterPro" id="IPR020904">
    <property type="entry name" value="Sc_DH/Rdtase_CS"/>
</dbReference>
<keyword evidence="6" id="KW-1185">Reference proteome</keyword>
<keyword evidence="2" id="KW-0560">Oxidoreductase</keyword>
<accession>A0ABQ5TKE6</accession>
<dbReference type="InterPro" id="IPR057326">
    <property type="entry name" value="KR_dom"/>
</dbReference>
<dbReference type="PRINTS" id="PR00081">
    <property type="entry name" value="GDHRDH"/>
</dbReference>
<dbReference type="EMBL" id="BSKO01000001">
    <property type="protein sequence ID" value="GLO67326.1"/>
    <property type="molecule type" value="Genomic_DNA"/>
</dbReference>
<dbReference type="RefSeq" id="WP_375544879.1">
    <property type="nucleotide sequence ID" value="NZ_BSKO01000001.1"/>
</dbReference>
<dbReference type="PANTHER" id="PTHR43658:SF8">
    <property type="entry name" value="17-BETA-HYDROXYSTEROID DEHYDROGENASE 14-RELATED"/>
    <property type="match status" value="1"/>
</dbReference>
<dbReference type="SUPFAM" id="SSF51735">
    <property type="entry name" value="NAD(P)-binding Rossmann-fold domains"/>
    <property type="match status" value="1"/>
</dbReference>
<evidence type="ECO:0000256" key="2">
    <source>
        <dbReference type="ARBA" id="ARBA00023002"/>
    </source>
</evidence>
<comment type="similarity">
    <text evidence="1 3">Belongs to the short-chain dehydrogenases/reductases (SDR) family.</text>
</comment>
<dbReference type="InterPro" id="IPR002347">
    <property type="entry name" value="SDR_fam"/>
</dbReference>
<proteinExistence type="inferred from homology"/>
<comment type="caution">
    <text evidence="5">The sequence shown here is derived from an EMBL/GenBank/DDBJ whole genome shotgun (WGS) entry which is preliminary data.</text>
</comment>
<evidence type="ECO:0000313" key="5">
    <source>
        <dbReference type="EMBL" id="GLO67326.1"/>
    </source>
</evidence>
<protein>
    <submittedName>
        <fullName evidence="5">3-hydroxyacyl-CoA dehydrogenase</fullName>
    </submittedName>
</protein>
<dbReference type="Pfam" id="PF00106">
    <property type="entry name" value="adh_short"/>
    <property type="match status" value="1"/>
</dbReference>
<dbReference type="PRINTS" id="PR00080">
    <property type="entry name" value="SDRFAMILY"/>
</dbReference>
<evidence type="ECO:0000256" key="3">
    <source>
        <dbReference type="RuleBase" id="RU000363"/>
    </source>
</evidence>
<sequence length="255" mass="27317">MIINQMTTVVTGGASGLGEATVRRLKNQNGKVAIFDLNKENGERLATELGDGVRYYQVDVTDEISVQKALDNVVEQGNGIHAVVNCAGIAIAEKTIGKKSVHSLQHFSNVIEINLIGTFNVIRLAADKMALNKPNEEGERGVIINTASVAAFEGQIGQAAYSASKGGVAGMTLPIARDLSTHGIRVMTIAPGLFLTPLFEKLPEKAKDELGKMTPFPARLGKPIEYAKLAQSIIENPMLNGEVIRLDGALRMQPK</sequence>
<name>A0ABQ5TKE6_9BACI</name>
<gene>
    <name evidence="5" type="ORF">MACH08_31100</name>
</gene>
<dbReference type="InterPro" id="IPR036291">
    <property type="entry name" value="NAD(P)-bd_dom_sf"/>
</dbReference>
<evidence type="ECO:0000259" key="4">
    <source>
        <dbReference type="SMART" id="SM00822"/>
    </source>
</evidence>
<dbReference type="CDD" id="cd05371">
    <property type="entry name" value="HSD10-like_SDR_c"/>
    <property type="match status" value="1"/>
</dbReference>
<dbReference type="PANTHER" id="PTHR43658">
    <property type="entry name" value="SHORT-CHAIN DEHYDROGENASE/REDUCTASE"/>
    <property type="match status" value="1"/>
</dbReference>
<evidence type="ECO:0000256" key="1">
    <source>
        <dbReference type="ARBA" id="ARBA00006484"/>
    </source>
</evidence>
<dbReference type="Proteomes" id="UP001275436">
    <property type="component" value="Unassembled WGS sequence"/>
</dbReference>
<feature type="domain" description="Ketoreductase" evidence="4">
    <location>
        <begin position="6"/>
        <end position="197"/>
    </location>
</feature>
<organism evidence="5 6">
    <name type="scientific">Oceanobacillus kimchii</name>
    <dbReference type="NCBI Taxonomy" id="746691"/>
    <lineage>
        <taxon>Bacteria</taxon>
        <taxon>Bacillati</taxon>
        <taxon>Bacillota</taxon>
        <taxon>Bacilli</taxon>
        <taxon>Bacillales</taxon>
        <taxon>Bacillaceae</taxon>
        <taxon>Oceanobacillus</taxon>
    </lineage>
</organism>
<dbReference type="SMART" id="SM00822">
    <property type="entry name" value="PKS_KR"/>
    <property type="match status" value="1"/>
</dbReference>
<dbReference type="Gene3D" id="3.40.50.720">
    <property type="entry name" value="NAD(P)-binding Rossmann-like Domain"/>
    <property type="match status" value="1"/>
</dbReference>
<evidence type="ECO:0000313" key="6">
    <source>
        <dbReference type="Proteomes" id="UP001275436"/>
    </source>
</evidence>
<dbReference type="PROSITE" id="PS00061">
    <property type="entry name" value="ADH_SHORT"/>
    <property type="match status" value="1"/>
</dbReference>
<reference evidence="5 6" key="1">
    <citation type="submission" date="2023-02" db="EMBL/GenBank/DDBJ databases">
        <title>Oceanobacillus kimchii IFOP_LL358 isolated form Alexandrium catenella lab strain.</title>
        <authorList>
            <person name="Gajardo G."/>
            <person name="Ueki S."/>
            <person name="Maruyama F."/>
        </authorList>
    </citation>
    <scope>NUCLEOTIDE SEQUENCE [LARGE SCALE GENOMIC DNA]</scope>
    <source>
        <strain evidence="5 6">IFOP_LL358</strain>
    </source>
</reference>